<evidence type="ECO:0000313" key="1">
    <source>
        <dbReference type="EMBL" id="KAG0426396.1"/>
    </source>
</evidence>
<dbReference type="EMBL" id="JABSTQ010009723">
    <property type="protein sequence ID" value="KAG0426396.1"/>
    <property type="molecule type" value="Genomic_DNA"/>
</dbReference>
<gene>
    <name evidence="1" type="ORF">HPB47_026495</name>
</gene>
<name>A0AC60Q025_IXOPE</name>
<reference evidence="1 2" key="1">
    <citation type="journal article" date="2020" name="Cell">
        <title>Large-Scale Comparative Analyses of Tick Genomes Elucidate Their Genetic Diversity and Vector Capacities.</title>
        <authorList>
            <consortium name="Tick Genome and Microbiome Consortium (TIGMIC)"/>
            <person name="Jia N."/>
            <person name="Wang J."/>
            <person name="Shi W."/>
            <person name="Du L."/>
            <person name="Sun Y."/>
            <person name="Zhan W."/>
            <person name="Jiang J.F."/>
            <person name="Wang Q."/>
            <person name="Zhang B."/>
            <person name="Ji P."/>
            <person name="Bell-Sakyi L."/>
            <person name="Cui X.M."/>
            <person name="Yuan T.T."/>
            <person name="Jiang B.G."/>
            <person name="Yang W.F."/>
            <person name="Lam T.T."/>
            <person name="Chang Q.C."/>
            <person name="Ding S.J."/>
            <person name="Wang X.J."/>
            <person name="Zhu J.G."/>
            <person name="Ruan X.D."/>
            <person name="Zhao L."/>
            <person name="Wei J.T."/>
            <person name="Ye R.Z."/>
            <person name="Que T.C."/>
            <person name="Du C.H."/>
            <person name="Zhou Y.H."/>
            <person name="Cheng J.X."/>
            <person name="Dai P.F."/>
            <person name="Guo W.B."/>
            <person name="Han X.H."/>
            <person name="Huang E.J."/>
            <person name="Li L.F."/>
            <person name="Wei W."/>
            <person name="Gao Y.C."/>
            <person name="Liu J.Z."/>
            <person name="Shao H.Z."/>
            <person name="Wang X."/>
            <person name="Wang C.C."/>
            <person name="Yang T.C."/>
            <person name="Huo Q.B."/>
            <person name="Li W."/>
            <person name="Chen H.Y."/>
            <person name="Chen S.E."/>
            <person name="Zhou L.G."/>
            <person name="Ni X.B."/>
            <person name="Tian J.H."/>
            <person name="Sheng Y."/>
            <person name="Liu T."/>
            <person name="Pan Y.S."/>
            <person name="Xia L.Y."/>
            <person name="Li J."/>
            <person name="Zhao F."/>
            <person name="Cao W.C."/>
        </authorList>
    </citation>
    <scope>NUCLEOTIDE SEQUENCE [LARGE SCALE GENOMIC DNA]</scope>
    <source>
        <strain evidence="1">Iper-2018</strain>
    </source>
</reference>
<protein>
    <submittedName>
        <fullName evidence="1">Uncharacterized protein</fullName>
    </submittedName>
</protein>
<accession>A0AC60Q025</accession>
<organism evidence="1 2">
    <name type="scientific">Ixodes persulcatus</name>
    <name type="common">Taiga tick</name>
    <dbReference type="NCBI Taxonomy" id="34615"/>
    <lineage>
        <taxon>Eukaryota</taxon>
        <taxon>Metazoa</taxon>
        <taxon>Ecdysozoa</taxon>
        <taxon>Arthropoda</taxon>
        <taxon>Chelicerata</taxon>
        <taxon>Arachnida</taxon>
        <taxon>Acari</taxon>
        <taxon>Parasitiformes</taxon>
        <taxon>Ixodida</taxon>
        <taxon>Ixodoidea</taxon>
        <taxon>Ixodidae</taxon>
        <taxon>Ixodinae</taxon>
        <taxon>Ixodes</taxon>
    </lineage>
</organism>
<evidence type="ECO:0000313" key="2">
    <source>
        <dbReference type="Proteomes" id="UP000805193"/>
    </source>
</evidence>
<dbReference type="Proteomes" id="UP000805193">
    <property type="component" value="Unassembled WGS sequence"/>
</dbReference>
<sequence length="348" mass="38076">MATRNAKRDEEQKQDILRRLAWATADAKFHEDYDDRVSDSQFYSGASLRIKRENFDKEKFLDYRDYFDEKKELMALKSRLETSAGTGPVNGYSGRPTSTSSSPSSQDESSCSNSCSSDSESSSSRTTISRATTSRTSDENGNEQPAARTSGVALQGGLLTQPLPTNKRGVLPFRCPNGHRENRRCTGVQSHQALRPGVGIEEMAGIADAQSIEQPAARTSGVALQGGLLTQPLPTTKRGVLPFRCPNGHRENRRCTGVQSHQALRPGVGIEEMAGIADAQSIEQPAARTSGVALQGGLLTEPLPTTKRGVLRRATSWNPEYHVTRAALLWRPCCRRNTRIKGLRYSAP</sequence>
<proteinExistence type="predicted"/>
<comment type="caution">
    <text evidence="1">The sequence shown here is derived from an EMBL/GenBank/DDBJ whole genome shotgun (WGS) entry which is preliminary data.</text>
</comment>
<keyword evidence="2" id="KW-1185">Reference proteome</keyword>